<dbReference type="SUPFAM" id="SSF161098">
    <property type="entry name" value="MetI-like"/>
    <property type="match status" value="1"/>
</dbReference>
<organism evidence="11 12">
    <name type="scientific">Salinisphaera dokdonensis CL-ES53</name>
    <dbReference type="NCBI Taxonomy" id="1304272"/>
    <lineage>
        <taxon>Bacteria</taxon>
        <taxon>Pseudomonadati</taxon>
        <taxon>Pseudomonadota</taxon>
        <taxon>Gammaproteobacteria</taxon>
        <taxon>Salinisphaerales</taxon>
        <taxon>Salinisphaeraceae</taxon>
        <taxon>Salinisphaera</taxon>
    </lineage>
</organism>
<evidence type="ECO:0000313" key="12">
    <source>
        <dbReference type="Proteomes" id="UP001460888"/>
    </source>
</evidence>
<comment type="caution">
    <text evidence="11">The sequence shown here is derived from an EMBL/GenBank/DDBJ whole genome shotgun (WGS) entry which is preliminary data.</text>
</comment>
<dbReference type="RefSeq" id="WP_353108658.1">
    <property type="nucleotide sequence ID" value="NZ_APND01000001.1"/>
</dbReference>
<dbReference type="PANTHER" id="PTHR30614">
    <property type="entry name" value="MEMBRANE COMPONENT OF AMINO ACID ABC TRANSPORTER"/>
    <property type="match status" value="1"/>
</dbReference>
<dbReference type="EMBL" id="APND01000001">
    <property type="protein sequence ID" value="MES1927906.1"/>
    <property type="molecule type" value="Genomic_DNA"/>
</dbReference>
<evidence type="ECO:0000256" key="8">
    <source>
        <dbReference type="ARBA" id="ARBA00023136"/>
    </source>
</evidence>
<evidence type="ECO:0000256" key="2">
    <source>
        <dbReference type="ARBA" id="ARBA00010072"/>
    </source>
</evidence>
<dbReference type="Proteomes" id="UP001460888">
    <property type="component" value="Unassembled WGS sequence"/>
</dbReference>
<keyword evidence="4" id="KW-1003">Cell membrane</keyword>
<evidence type="ECO:0000256" key="3">
    <source>
        <dbReference type="ARBA" id="ARBA00022448"/>
    </source>
</evidence>
<dbReference type="PANTHER" id="PTHR30614:SF41">
    <property type="entry name" value="INNER MEMBRANE AMINO-ACID ABC TRANSPORTER PERMEASE PROTEIN YHDY"/>
    <property type="match status" value="1"/>
</dbReference>
<evidence type="ECO:0000259" key="10">
    <source>
        <dbReference type="PROSITE" id="PS50928"/>
    </source>
</evidence>
<evidence type="ECO:0000256" key="6">
    <source>
        <dbReference type="ARBA" id="ARBA00022970"/>
    </source>
</evidence>
<comment type="subcellular location">
    <subcellularLocation>
        <location evidence="1">Cell inner membrane</location>
        <topology evidence="1">Multi-pass membrane protein</topology>
    </subcellularLocation>
    <subcellularLocation>
        <location evidence="9">Cell membrane</location>
        <topology evidence="9">Multi-pass membrane protein</topology>
    </subcellularLocation>
</comment>
<keyword evidence="8 9" id="KW-0472">Membrane</keyword>
<feature type="domain" description="ABC transmembrane type-1" evidence="10">
    <location>
        <begin position="161"/>
        <end position="350"/>
    </location>
</feature>
<dbReference type="Pfam" id="PF00528">
    <property type="entry name" value="BPD_transp_1"/>
    <property type="match status" value="1"/>
</dbReference>
<feature type="transmembrane region" description="Helical" evidence="9">
    <location>
        <begin position="206"/>
        <end position="224"/>
    </location>
</feature>
<dbReference type="InterPro" id="IPR000515">
    <property type="entry name" value="MetI-like"/>
</dbReference>
<feature type="transmembrane region" description="Helical" evidence="9">
    <location>
        <begin position="280"/>
        <end position="301"/>
    </location>
</feature>
<dbReference type="InterPro" id="IPR035906">
    <property type="entry name" value="MetI-like_sf"/>
</dbReference>
<sequence length="368" mass="40640">MSSTAPHRPSPDLPPPNTRAGVVGWLRENLFSSWINGLLTLAVLYVLVKTVLPALEWALFDARFFGDSADACDGEGACWVFVQQRIGFFIYGFYPEVERWRVNICYVMMLLLLVPQFVGGFPGRKWLGIFALTGFPIVAFILIGGGVFGLEPVQTTRWGGLTLTLVLAYGGILASLPIGILLALGRRSTMPIIRGLSVVFIEVWRAVPLITVLFMASVMLPLFLPEGVTFDKLMRAMIGITLFWSAYMAEVIRGGLQAIPKGQYEAADALGLSYARKMGLVILPQALKLVIPGIVNTFIALFKDTTLVLIIGLFDVLGTVQSTIIDPAWRNVATEGYVFVAFCFWVFCFGISRYSQNLERKLDTGHRN</sequence>
<dbReference type="InterPro" id="IPR010065">
    <property type="entry name" value="AA_ABC_transptr_permease_3TM"/>
</dbReference>
<dbReference type="PROSITE" id="PS50928">
    <property type="entry name" value="ABC_TM1"/>
    <property type="match status" value="1"/>
</dbReference>
<protein>
    <submittedName>
        <fullName evidence="11">Amino acid ABC transporter permease</fullName>
    </submittedName>
</protein>
<keyword evidence="12" id="KW-1185">Reference proteome</keyword>
<dbReference type="NCBIfam" id="TIGR01726">
    <property type="entry name" value="HEQRo_perm_3TM"/>
    <property type="match status" value="1"/>
</dbReference>
<evidence type="ECO:0000256" key="4">
    <source>
        <dbReference type="ARBA" id="ARBA00022475"/>
    </source>
</evidence>
<evidence type="ECO:0000256" key="7">
    <source>
        <dbReference type="ARBA" id="ARBA00022989"/>
    </source>
</evidence>
<comment type="similarity">
    <text evidence="2">Belongs to the binding-protein-dependent transport system permease family. HisMQ subfamily.</text>
</comment>
<keyword evidence="6" id="KW-0029">Amino-acid transport</keyword>
<evidence type="ECO:0000256" key="5">
    <source>
        <dbReference type="ARBA" id="ARBA00022692"/>
    </source>
</evidence>
<feature type="transmembrane region" description="Helical" evidence="9">
    <location>
        <begin position="160"/>
        <end position="185"/>
    </location>
</feature>
<feature type="transmembrane region" description="Helical" evidence="9">
    <location>
        <begin position="307"/>
        <end position="325"/>
    </location>
</feature>
<name>A0ABV2AW91_9GAMM</name>
<evidence type="ECO:0000256" key="1">
    <source>
        <dbReference type="ARBA" id="ARBA00004429"/>
    </source>
</evidence>
<feature type="transmembrane region" description="Helical" evidence="9">
    <location>
        <begin position="337"/>
        <end position="355"/>
    </location>
</feature>
<proteinExistence type="inferred from homology"/>
<dbReference type="InterPro" id="IPR043429">
    <property type="entry name" value="ArtM/GltK/GlnP/TcyL/YhdX-like"/>
</dbReference>
<feature type="transmembrane region" description="Helical" evidence="9">
    <location>
        <begin position="100"/>
        <end position="119"/>
    </location>
</feature>
<keyword evidence="7 9" id="KW-1133">Transmembrane helix</keyword>
<feature type="transmembrane region" description="Helical" evidence="9">
    <location>
        <begin position="34"/>
        <end position="55"/>
    </location>
</feature>
<dbReference type="Gene3D" id="1.10.3720.10">
    <property type="entry name" value="MetI-like"/>
    <property type="match status" value="1"/>
</dbReference>
<evidence type="ECO:0000256" key="9">
    <source>
        <dbReference type="RuleBase" id="RU363032"/>
    </source>
</evidence>
<reference evidence="11 12" key="1">
    <citation type="submission" date="2013-03" db="EMBL/GenBank/DDBJ databases">
        <title>Salinisphaera dokdonensis CL-ES53 Genome Sequencing.</title>
        <authorList>
            <person name="Li C."/>
            <person name="Lai Q."/>
            <person name="Shao Z."/>
        </authorList>
    </citation>
    <scope>NUCLEOTIDE SEQUENCE [LARGE SCALE GENOMIC DNA]</scope>
    <source>
        <strain evidence="11 12">CL-ES53</strain>
    </source>
</reference>
<accession>A0ABV2AW91</accession>
<evidence type="ECO:0000313" key="11">
    <source>
        <dbReference type="EMBL" id="MES1927906.1"/>
    </source>
</evidence>
<dbReference type="CDD" id="cd06261">
    <property type="entry name" value="TM_PBP2"/>
    <property type="match status" value="1"/>
</dbReference>
<gene>
    <name evidence="11" type="ORF">SADO_01585</name>
</gene>
<keyword evidence="3 9" id="KW-0813">Transport</keyword>
<keyword evidence="5 9" id="KW-0812">Transmembrane</keyword>
<feature type="transmembrane region" description="Helical" evidence="9">
    <location>
        <begin position="126"/>
        <end position="148"/>
    </location>
</feature>